<dbReference type="AlphaFoldDB" id="K1XX56"/>
<organism evidence="1">
    <name type="scientific">uncultured bacterium</name>
    <name type="common">gcode 4</name>
    <dbReference type="NCBI Taxonomy" id="1234023"/>
    <lineage>
        <taxon>Bacteria</taxon>
        <taxon>environmental samples</taxon>
    </lineage>
</organism>
<accession>K1XX56</accession>
<evidence type="ECO:0000313" key="1">
    <source>
        <dbReference type="EMBL" id="EKD24978.1"/>
    </source>
</evidence>
<proteinExistence type="predicted"/>
<dbReference type="EMBL" id="AMFJ01036149">
    <property type="protein sequence ID" value="EKD24978.1"/>
    <property type="molecule type" value="Genomic_DNA"/>
</dbReference>
<name>K1XX56_9BACT</name>
<protein>
    <recommendedName>
        <fullName evidence="2">SLH domain-containing protein</fullName>
    </recommendedName>
</protein>
<reference evidence="1" key="1">
    <citation type="journal article" date="2012" name="Science">
        <title>Fermentation, hydrogen, and sulfur metabolism in multiple uncultivated bacterial phyla.</title>
        <authorList>
            <person name="Wrighton K.C."/>
            <person name="Thomas B.C."/>
            <person name="Sharon I."/>
            <person name="Miller C.S."/>
            <person name="Castelle C.J."/>
            <person name="VerBerkmoes N.C."/>
            <person name="Wilkins M.J."/>
            <person name="Hettich R.L."/>
            <person name="Lipton M.S."/>
            <person name="Williams K.H."/>
            <person name="Long P.E."/>
            <person name="Banfield J.F."/>
        </authorList>
    </citation>
    <scope>NUCLEOTIDE SEQUENCE [LARGE SCALE GENOMIC DNA]</scope>
</reference>
<comment type="caution">
    <text evidence="1">The sequence shown here is derived from an EMBL/GenBank/DDBJ whole genome shotgun (WGS) entry which is preliminary data.</text>
</comment>
<sequence>MKKYTVQYTLLFLLCTLFWGIFSLVDGQYYYFYWSTTSSPYQQWCSEQLDIRATTEINSFGALAWLLSLQLDPTHFSYYTWDLATDLQIYLFDADTSMFSSYTNPSILPQWIDIGKTILHIDRYRNGASFVGDWRYGTVYFSPKYSPSDYTGTFAIIYNGDTLSTSLSKAWGINIINSTYQYAHLTGYYHVYQKPCIDDITAPAATLLIPIAGTKKSSLSGISLTLLENYAGWGVPYVRTGGLPGIGTWTGNVWSITNQYGVNLNTFEITISWNWTGKYFTGGMFSPSEPLAAVPSNKSWQFRDKNYDINITASQLFYYGIEKTITITGTVADRNGNKTPTFTRIFNQPVGPWLIPWSANPSAGANWIIGTPPVILWIQDDRAGVDSWSIVIILSWMNWTNYGPYIFTGNNLHLSGVRWSANQPDYYITISGQAEFPTSWTLQVRVYAEDMEGNVDTISDYTFNTNPSCRDLGCCQTVSLQTGINMPFFYSWVTLNISWGSNPSFVINGNTGIVYCGTENERGMDIYKWIESNTWIYISYFDLPNFILSGSNVKAVLSWHTLYLQKIYVPPITTWWCIGSCGWGGWGGGSNITKDSCKLPSILACANTHGDDNSFTYYDDTCCESTWHAAASTCDVSDTPYSAEITDSFTWGYNLNITNKCPITEARLEDGIVRKELAKMMTMFTIQIFGIYPDTHKAWCDAFTDTKNLTSEMKFFTKTACQLDLMGLEPNGRTPKKVFDPNDPVPRTEFGTVLSRLIYGDQYNVYTWEELIFKFYEKHLKALNRDGIMKNIQNPFMAEKRAWVLLMLERTTAGQLVERYRLLAPAHNGAISLLENVW</sequence>
<evidence type="ECO:0008006" key="2">
    <source>
        <dbReference type="Google" id="ProtNLM"/>
    </source>
</evidence>
<gene>
    <name evidence="1" type="ORF">ACD_80C00142G0020</name>
</gene>